<evidence type="ECO:0000313" key="3">
    <source>
        <dbReference type="Proteomes" id="UP001249851"/>
    </source>
</evidence>
<gene>
    <name evidence="2" type="ORF">P5673_029268</name>
</gene>
<feature type="region of interest" description="Disordered" evidence="1">
    <location>
        <begin position="61"/>
        <end position="83"/>
    </location>
</feature>
<comment type="caution">
    <text evidence="2">The sequence shown here is derived from an EMBL/GenBank/DDBJ whole genome shotgun (WGS) entry which is preliminary data.</text>
</comment>
<dbReference type="Proteomes" id="UP001249851">
    <property type="component" value="Unassembled WGS sequence"/>
</dbReference>
<accession>A0AAD9UUF4</accession>
<feature type="region of interest" description="Disordered" evidence="1">
    <location>
        <begin position="143"/>
        <end position="181"/>
    </location>
</feature>
<name>A0AAD9UUF4_ACRCE</name>
<sequence>MGFLYILTVSNEDLVAKISGKETAKLQQGHLSEKNLQWKRELDEQVALKLKLQEQKDMSLKEREFEDYNPWGRPGGGAPIRTQSGKVVADFKEMTKKELMGRSSQTSEVRPRIMTTCETTMKHDVNTDIPLAMRSSFAAGAPGIVQFETDQSKAEEKKKTADQGKEGQKGSRKVTSIVSGN</sequence>
<dbReference type="AlphaFoldDB" id="A0AAD9UUF4"/>
<feature type="compositionally biased region" description="Basic and acidic residues" evidence="1">
    <location>
        <begin position="150"/>
        <end position="169"/>
    </location>
</feature>
<evidence type="ECO:0000313" key="2">
    <source>
        <dbReference type="EMBL" id="KAK2550082.1"/>
    </source>
</evidence>
<evidence type="ECO:0000256" key="1">
    <source>
        <dbReference type="SAM" id="MobiDB-lite"/>
    </source>
</evidence>
<reference evidence="2" key="2">
    <citation type="journal article" date="2023" name="Science">
        <title>Genomic signatures of disease resistance in endangered staghorn corals.</title>
        <authorList>
            <person name="Vollmer S.V."/>
            <person name="Selwyn J.D."/>
            <person name="Despard B.A."/>
            <person name="Roesel C.L."/>
        </authorList>
    </citation>
    <scope>NUCLEOTIDE SEQUENCE</scope>
    <source>
        <strain evidence="2">K2</strain>
    </source>
</reference>
<proteinExistence type="predicted"/>
<protein>
    <submittedName>
        <fullName evidence="2">Uncharacterized protein</fullName>
    </submittedName>
</protein>
<dbReference type="EMBL" id="JARQWQ010000115">
    <property type="protein sequence ID" value="KAK2550082.1"/>
    <property type="molecule type" value="Genomic_DNA"/>
</dbReference>
<organism evidence="2 3">
    <name type="scientific">Acropora cervicornis</name>
    <name type="common">Staghorn coral</name>
    <dbReference type="NCBI Taxonomy" id="6130"/>
    <lineage>
        <taxon>Eukaryota</taxon>
        <taxon>Metazoa</taxon>
        <taxon>Cnidaria</taxon>
        <taxon>Anthozoa</taxon>
        <taxon>Hexacorallia</taxon>
        <taxon>Scleractinia</taxon>
        <taxon>Astrocoeniina</taxon>
        <taxon>Acroporidae</taxon>
        <taxon>Acropora</taxon>
    </lineage>
</organism>
<reference evidence="2" key="1">
    <citation type="journal article" date="2023" name="G3 (Bethesda)">
        <title>Whole genome assembly and annotation of the endangered Caribbean coral Acropora cervicornis.</title>
        <authorList>
            <person name="Selwyn J.D."/>
            <person name="Vollmer S.V."/>
        </authorList>
    </citation>
    <scope>NUCLEOTIDE SEQUENCE</scope>
    <source>
        <strain evidence="2">K2</strain>
    </source>
</reference>
<keyword evidence="3" id="KW-1185">Reference proteome</keyword>